<dbReference type="Gene3D" id="3.30.450.20">
    <property type="entry name" value="PAS domain"/>
    <property type="match status" value="2"/>
</dbReference>
<keyword evidence="7" id="KW-0472">Membrane</keyword>
<feature type="transmembrane region" description="Helical" evidence="7">
    <location>
        <begin position="6"/>
        <end position="29"/>
    </location>
</feature>
<dbReference type="PROSITE" id="PS50109">
    <property type="entry name" value="HIS_KIN"/>
    <property type="match status" value="1"/>
</dbReference>
<dbReference type="SUPFAM" id="SSF47384">
    <property type="entry name" value="Homodimeric domain of signal transducing histidine kinase"/>
    <property type="match status" value="1"/>
</dbReference>
<dbReference type="CDD" id="cd00082">
    <property type="entry name" value="HisKA"/>
    <property type="match status" value="1"/>
</dbReference>
<feature type="transmembrane region" description="Helical" evidence="7">
    <location>
        <begin position="36"/>
        <end position="55"/>
    </location>
</feature>
<dbReference type="AlphaFoldDB" id="A0A346PJY4"/>
<evidence type="ECO:0000259" key="8">
    <source>
        <dbReference type="PROSITE" id="PS50109"/>
    </source>
</evidence>
<dbReference type="Pfam" id="PF00989">
    <property type="entry name" value="PAS"/>
    <property type="match status" value="1"/>
</dbReference>
<keyword evidence="5 11" id="KW-0418">Kinase</keyword>
<evidence type="ECO:0000313" key="11">
    <source>
        <dbReference type="EMBL" id="AXR79829.1"/>
    </source>
</evidence>
<keyword evidence="11" id="KW-0614">Plasmid</keyword>
<dbReference type="Pfam" id="PF00512">
    <property type="entry name" value="HisKA"/>
    <property type="match status" value="1"/>
</dbReference>
<feature type="transmembrane region" description="Helical" evidence="7">
    <location>
        <begin position="205"/>
        <end position="226"/>
    </location>
</feature>
<keyword evidence="7" id="KW-0812">Transmembrane</keyword>
<dbReference type="Gene3D" id="3.30.565.10">
    <property type="entry name" value="Histidine kinase-like ATPase, C-terminal domain"/>
    <property type="match status" value="1"/>
</dbReference>
<evidence type="ECO:0000256" key="5">
    <source>
        <dbReference type="ARBA" id="ARBA00022777"/>
    </source>
</evidence>
<dbReference type="InterPro" id="IPR003661">
    <property type="entry name" value="HisK_dim/P_dom"/>
</dbReference>
<dbReference type="InterPro" id="IPR036890">
    <property type="entry name" value="HATPase_C_sf"/>
</dbReference>
<keyword evidence="7" id="KW-1133">Transmembrane helix</keyword>
<dbReference type="InterPro" id="IPR035965">
    <property type="entry name" value="PAS-like_dom_sf"/>
</dbReference>
<dbReference type="Pfam" id="PF02518">
    <property type="entry name" value="HATPase_c"/>
    <property type="match status" value="1"/>
</dbReference>
<evidence type="ECO:0000259" key="10">
    <source>
        <dbReference type="PROSITE" id="PS50113"/>
    </source>
</evidence>
<dbReference type="GO" id="GO:0000155">
    <property type="term" value="F:phosphorelay sensor kinase activity"/>
    <property type="evidence" value="ECO:0007669"/>
    <property type="project" value="InterPro"/>
</dbReference>
<proteinExistence type="predicted"/>
<evidence type="ECO:0000256" key="1">
    <source>
        <dbReference type="ARBA" id="ARBA00000085"/>
    </source>
</evidence>
<gene>
    <name evidence="11" type="ORF">AArcMg_4004</name>
</gene>
<feature type="domain" description="Histidine kinase" evidence="8">
    <location>
        <begin position="468"/>
        <end position="681"/>
    </location>
</feature>
<keyword evidence="4" id="KW-0808">Transferase</keyword>
<dbReference type="Proteomes" id="UP000258613">
    <property type="component" value="Plasmid pAArc-Mg-01"/>
</dbReference>
<organism evidence="11 12">
    <name type="scientific">Natrarchaeobaculum sulfurireducens</name>
    <dbReference type="NCBI Taxonomy" id="2044521"/>
    <lineage>
        <taxon>Archaea</taxon>
        <taxon>Methanobacteriati</taxon>
        <taxon>Methanobacteriota</taxon>
        <taxon>Stenosarchaea group</taxon>
        <taxon>Halobacteria</taxon>
        <taxon>Halobacteriales</taxon>
        <taxon>Natrialbaceae</taxon>
        <taxon>Natrarchaeobaculum</taxon>
    </lineage>
</organism>
<keyword evidence="6" id="KW-0902">Two-component regulatory system</keyword>
<feature type="domain" description="PAC" evidence="10">
    <location>
        <begin position="406"/>
        <end position="457"/>
    </location>
</feature>
<dbReference type="InterPro" id="IPR000700">
    <property type="entry name" value="PAS-assoc_C"/>
</dbReference>
<dbReference type="SMART" id="SM00387">
    <property type="entry name" value="HATPase_c"/>
    <property type="match status" value="1"/>
</dbReference>
<dbReference type="SMART" id="SM00388">
    <property type="entry name" value="HisKA"/>
    <property type="match status" value="1"/>
</dbReference>
<dbReference type="GeneID" id="37640286"/>
<evidence type="ECO:0000256" key="2">
    <source>
        <dbReference type="ARBA" id="ARBA00012438"/>
    </source>
</evidence>
<evidence type="ECO:0000259" key="9">
    <source>
        <dbReference type="PROSITE" id="PS50112"/>
    </source>
</evidence>
<dbReference type="InterPro" id="IPR050736">
    <property type="entry name" value="Sensor_HK_Regulatory"/>
</dbReference>
<sequence>MTQEFTTLHALSLVLIGLLNLALAVVVLRTRTKADILPLSAFFAGIALWTIPQGFLLVETDPTVGFALAKTVDSGAVIMSTGLFHFALSYAGRQHWLSLRRLGPLYLVTTGWIVLTWTNPAHGLMHDPIQFTEVLLPVEAYQNPTYWLYVLYNWGLSAGGIYLFFLEYLDARGSGVYHKQARLVVLAPLIPGFANVLAHNEVTELNYSVWGFGLTGLLIVIALYQYRWLDLVPIARDTVIEGMRDGYLVVDDERRVVDRNPAAQSLLDDENVVGKTIDTVLPECLPLLEGSVQELTFDRNDAIVDASVSVVDDDQTAGAVLTLRDVTEQRRAEKRFQALIENVSDVVTVVDEDGTITYTSPSIETVLGYRPEDRIGESLFRVVHNDDRPAAIEEFNTLCEGPRMETRFEYRVRHRDGSWLVFEGIAVDLRDNDIVGGVVINSRDVTERNDRERELERTNRRLDEFAGVISHDLRTPLGIARTYVRFAESSTSQEDFQAIRDAHDRMEAMITNLLTMARAGTTLEDPSPIELESVATDAWAGLKTEDATLECELDDGWTVLGDRDQLLHVFENLFQNSVEHGSTASPEGGDAEGSLDLSTSPVTVRVSRLDGDADRGFVVEDDGVGIPTDQREFVFERGHTTSQSGTGFGLAIVRDVVEAHGWEIEVCEGADGGARFEINTY</sequence>
<reference evidence="11 12" key="1">
    <citation type="submission" date="2018-02" db="EMBL/GenBank/DDBJ databases">
        <title>Phenotypic and genomic properties of facultatively anaerobic sulfur-reducing natronoarchaea from hypersaline soda lakes.</title>
        <authorList>
            <person name="Sorokin D.Y."/>
            <person name="Kublanov I.V."/>
            <person name="Roman P."/>
            <person name="Sinninghe Damste J.S."/>
            <person name="Golyshin P.N."/>
            <person name="Rojo D."/>
            <person name="Ciordia S."/>
            <person name="Mena M.D.C."/>
            <person name="Ferrer M."/>
            <person name="Messina E."/>
            <person name="Smedile F."/>
            <person name="La Spada G."/>
            <person name="La Cono V."/>
            <person name="Yakimov M.M."/>
        </authorList>
    </citation>
    <scope>NUCLEOTIDE SEQUENCE [LARGE SCALE GENOMIC DNA]</scope>
    <source>
        <strain evidence="11 12">AArc-Mg</strain>
        <plasmid evidence="12">paarc-mg-01</plasmid>
    </source>
</reference>
<geneLocation type="plasmid" evidence="12">
    <name>paarc-mg-01</name>
</geneLocation>
<dbReference type="KEGG" id="nag:AArcMg_4004"/>
<dbReference type="Pfam" id="PF16927">
    <property type="entry name" value="HisKA_7TM"/>
    <property type="match status" value="1"/>
</dbReference>
<evidence type="ECO:0000256" key="6">
    <source>
        <dbReference type="ARBA" id="ARBA00023012"/>
    </source>
</evidence>
<dbReference type="SUPFAM" id="SSF55874">
    <property type="entry name" value="ATPase domain of HSP90 chaperone/DNA topoisomerase II/histidine kinase"/>
    <property type="match status" value="1"/>
</dbReference>
<dbReference type="InterPro" id="IPR004358">
    <property type="entry name" value="Sig_transdc_His_kin-like_C"/>
</dbReference>
<evidence type="ECO:0000313" key="12">
    <source>
        <dbReference type="Proteomes" id="UP000258613"/>
    </source>
</evidence>
<dbReference type="InterPro" id="IPR036097">
    <property type="entry name" value="HisK_dim/P_sf"/>
</dbReference>
<evidence type="ECO:0000256" key="3">
    <source>
        <dbReference type="ARBA" id="ARBA00022553"/>
    </source>
</evidence>
<feature type="transmembrane region" description="Helical" evidence="7">
    <location>
        <begin position="75"/>
        <end position="92"/>
    </location>
</feature>
<dbReference type="InterPro" id="IPR013767">
    <property type="entry name" value="PAS_fold"/>
</dbReference>
<dbReference type="Pfam" id="PF13188">
    <property type="entry name" value="PAS_8"/>
    <property type="match status" value="1"/>
</dbReference>
<evidence type="ECO:0000256" key="7">
    <source>
        <dbReference type="SAM" id="Phobius"/>
    </source>
</evidence>
<dbReference type="PANTHER" id="PTHR43711:SF1">
    <property type="entry name" value="HISTIDINE KINASE 1"/>
    <property type="match status" value="1"/>
</dbReference>
<dbReference type="InterPro" id="IPR003594">
    <property type="entry name" value="HATPase_dom"/>
</dbReference>
<evidence type="ECO:0000256" key="4">
    <source>
        <dbReference type="ARBA" id="ARBA00022679"/>
    </source>
</evidence>
<dbReference type="GO" id="GO:0006355">
    <property type="term" value="P:regulation of DNA-templated transcription"/>
    <property type="evidence" value="ECO:0007669"/>
    <property type="project" value="InterPro"/>
</dbReference>
<dbReference type="PANTHER" id="PTHR43711">
    <property type="entry name" value="TWO-COMPONENT HISTIDINE KINASE"/>
    <property type="match status" value="1"/>
</dbReference>
<dbReference type="InterPro" id="IPR005467">
    <property type="entry name" value="His_kinase_dom"/>
</dbReference>
<dbReference type="SUPFAM" id="SSF55785">
    <property type="entry name" value="PYP-like sensor domain (PAS domain)"/>
    <property type="match status" value="2"/>
</dbReference>
<dbReference type="InterPro" id="IPR031621">
    <property type="entry name" value="HisKA_7TM"/>
</dbReference>
<dbReference type="SMART" id="SM00091">
    <property type="entry name" value="PAS"/>
    <property type="match status" value="2"/>
</dbReference>
<feature type="transmembrane region" description="Helical" evidence="7">
    <location>
        <begin position="146"/>
        <end position="169"/>
    </location>
</feature>
<dbReference type="RefSeq" id="WP_117366716.1">
    <property type="nucleotide sequence ID" value="NZ_CP027032.1"/>
</dbReference>
<dbReference type="NCBIfam" id="TIGR00229">
    <property type="entry name" value="sensory_box"/>
    <property type="match status" value="1"/>
</dbReference>
<name>A0A346PJY4_9EURY</name>
<dbReference type="PROSITE" id="PS50112">
    <property type="entry name" value="PAS"/>
    <property type="match status" value="1"/>
</dbReference>
<dbReference type="InterPro" id="IPR000014">
    <property type="entry name" value="PAS"/>
</dbReference>
<protein>
    <recommendedName>
        <fullName evidence="2">histidine kinase</fullName>
        <ecNumber evidence="2">2.7.13.3</ecNumber>
    </recommendedName>
</protein>
<keyword evidence="12" id="KW-1185">Reference proteome</keyword>
<comment type="catalytic activity">
    <reaction evidence="1">
        <text>ATP + protein L-histidine = ADP + protein N-phospho-L-histidine.</text>
        <dbReference type="EC" id="2.7.13.3"/>
    </reaction>
</comment>
<accession>A0A346PJY4</accession>
<keyword evidence="3" id="KW-0597">Phosphoprotein</keyword>
<dbReference type="CDD" id="cd00075">
    <property type="entry name" value="HATPase"/>
    <property type="match status" value="1"/>
</dbReference>
<dbReference type="EC" id="2.7.13.3" evidence="2"/>
<feature type="transmembrane region" description="Helical" evidence="7">
    <location>
        <begin position="104"/>
        <end position="126"/>
    </location>
</feature>
<dbReference type="Gene3D" id="1.10.287.130">
    <property type="match status" value="1"/>
</dbReference>
<dbReference type="CDD" id="cd00130">
    <property type="entry name" value="PAS"/>
    <property type="match status" value="1"/>
</dbReference>
<feature type="domain" description="PAS" evidence="9">
    <location>
        <begin position="332"/>
        <end position="402"/>
    </location>
</feature>
<dbReference type="EMBL" id="CP027032">
    <property type="protein sequence ID" value="AXR79829.1"/>
    <property type="molecule type" value="Genomic_DNA"/>
</dbReference>
<dbReference type="PROSITE" id="PS50113">
    <property type="entry name" value="PAC"/>
    <property type="match status" value="1"/>
</dbReference>
<dbReference type="PRINTS" id="PR00344">
    <property type="entry name" value="BCTRLSENSOR"/>
</dbReference>
<dbReference type="OrthoDB" id="8127at2157"/>